<protein>
    <submittedName>
        <fullName evidence="4">Response regulator</fullName>
    </submittedName>
</protein>
<evidence type="ECO:0000259" key="3">
    <source>
        <dbReference type="PROSITE" id="PS50110"/>
    </source>
</evidence>
<feature type="modified residue" description="4-aspartylphosphate" evidence="2">
    <location>
        <position position="68"/>
    </location>
</feature>
<dbReference type="InterPro" id="IPR001789">
    <property type="entry name" value="Sig_transdc_resp-reg_receiver"/>
</dbReference>
<evidence type="ECO:0000313" key="5">
    <source>
        <dbReference type="Proteomes" id="UP001156873"/>
    </source>
</evidence>
<gene>
    <name evidence="4" type="ORF">QFW81_14280</name>
</gene>
<evidence type="ECO:0000256" key="2">
    <source>
        <dbReference type="PROSITE-ProRule" id="PRU00169"/>
    </source>
</evidence>
<dbReference type="RefSeq" id="WP_280579701.1">
    <property type="nucleotide sequence ID" value="NZ_JARXRO010000020.1"/>
</dbReference>
<evidence type="ECO:0000313" key="4">
    <source>
        <dbReference type="EMBL" id="MDH5835080.1"/>
    </source>
</evidence>
<feature type="domain" description="Response regulatory" evidence="3">
    <location>
        <begin position="17"/>
        <end position="129"/>
    </location>
</feature>
<dbReference type="InterPro" id="IPR011006">
    <property type="entry name" value="CheY-like_superfamily"/>
</dbReference>
<dbReference type="SUPFAM" id="SSF52172">
    <property type="entry name" value="CheY-like"/>
    <property type="match status" value="1"/>
</dbReference>
<name>A0ABT6JX75_9GAMM</name>
<organism evidence="4 5">
    <name type="scientific">Luteimonas kalidii</name>
    <dbReference type="NCBI Taxonomy" id="3042025"/>
    <lineage>
        <taxon>Bacteria</taxon>
        <taxon>Pseudomonadati</taxon>
        <taxon>Pseudomonadota</taxon>
        <taxon>Gammaproteobacteria</taxon>
        <taxon>Lysobacterales</taxon>
        <taxon>Lysobacteraceae</taxon>
        <taxon>Luteimonas</taxon>
    </lineage>
</organism>
<dbReference type="Proteomes" id="UP001156873">
    <property type="component" value="Unassembled WGS sequence"/>
</dbReference>
<dbReference type="Gene3D" id="3.40.50.2300">
    <property type="match status" value="1"/>
</dbReference>
<dbReference type="PANTHER" id="PTHR44591:SF25">
    <property type="entry name" value="CHEMOTAXIS TWO-COMPONENT RESPONSE REGULATOR"/>
    <property type="match status" value="1"/>
</dbReference>
<dbReference type="EMBL" id="JARXRO010000020">
    <property type="protein sequence ID" value="MDH5835080.1"/>
    <property type="molecule type" value="Genomic_DNA"/>
</dbReference>
<keyword evidence="5" id="KW-1185">Reference proteome</keyword>
<sequence length="136" mass="13929">MAAGSASGSGRGDGDWRVLLVDDSRDDAELAEYALRKGGLAVDCRRVYTGAALAEALQAFAPHAVVCDVNLPGFSGVEALALVRAHDPALPFVFLTGGLAPDGDPPAADGLLLKDDLDALPGVLRPLLATATPRNP</sequence>
<dbReference type="InterPro" id="IPR050595">
    <property type="entry name" value="Bact_response_regulator"/>
</dbReference>
<accession>A0ABT6JX75</accession>
<evidence type="ECO:0000256" key="1">
    <source>
        <dbReference type="ARBA" id="ARBA00022553"/>
    </source>
</evidence>
<comment type="caution">
    <text evidence="4">The sequence shown here is derived from an EMBL/GenBank/DDBJ whole genome shotgun (WGS) entry which is preliminary data.</text>
</comment>
<proteinExistence type="predicted"/>
<keyword evidence="1 2" id="KW-0597">Phosphoprotein</keyword>
<dbReference type="SMART" id="SM00448">
    <property type="entry name" value="REC"/>
    <property type="match status" value="1"/>
</dbReference>
<dbReference type="PANTHER" id="PTHR44591">
    <property type="entry name" value="STRESS RESPONSE REGULATOR PROTEIN 1"/>
    <property type="match status" value="1"/>
</dbReference>
<dbReference type="PROSITE" id="PS50110">
    <property type="entry name" value="RESPONSE_REGULATORY"/>
    <property type="match status" value="1"/>
</dbReference>
<dbReference type="Pfam" id="PF00072">
    <property type="entry name" value="Response_reg"/>
    <property type="match status" value="1"/>
</dbReference>
<reference evidence="4 5" key="1">
    <citation type="submission" date="2023-04" db="EMBL/GenBank/DDBJ databases">
        <title>Luteimonas sp. M1R5S59.</title>
        <authorList>
            <person name="Sun J.-Q."/>
        </authorList>
    </citation>
    <scope>NUCLEOTIDE SEQUENCE [LARGE SCALE GENOMIC DNA]</scope>
    <source>
        <strain evidence="4 5">M1R5S59</strain>
    </source>
</reference>
<dbReference type="CDD" id="cd00156">
    <property type="entry name" value="REC"/>
    <property type="match status" value="1"/>
</dbReference>